<evidence type="ECO:0000313" key="1">
    <source>
        <dbReference type="EMBL" id="CAH2056512.1"/>
    </source>
</evidence>
<name>A0ABN8IIE6_9NEOP</name>
<evidence type="ECO:0000313" key="2">
    <source>
        <dbReference type="Proteomes" id="UP000837857"/>
    </source>
</evidence>
<organism evidence="1 2">
    <name type="scientific">Iphiclides podalirius</name>
    <name type="common">scarce swallowtail</name>
    <dbReference type="NCBI Taxonomy" id="110791"/>
    <lineage>
        <taxon>Eukaryota</taxon>
        <taxon>Metazoa</taxon>
        <taxon>Ecdysozoa</taxon>
        <taxon>Arthropoda</taxon>
        <taxon>Hexapoda</taxon>
        <taxon>Insecta</taxon>
        <taxon>Pterygota</taxon>
        <taxon>Neoptera</taxon>
        <taxon>Endopterygota</taxon>
        <taxon>Lepidoptera</taxon>
        <taxon>Glossata</taxon>
        <taxon>Ditrysia</taxon>
        <taxon>Papilionoidea</taxon>
        <taxon>Papilionidae</taxon>
        <taxon>Papilioninae</taxon>
        <taxon>Iphiclides</taxon>
    </lineage>
</organism>
<feature type="non-terminal residue" evidence="1">
    <location>
        <position position="97"/>
    </location>
</feature>
<protein>
    <submittedName>
        <fullName evidence="1">Uncharacterized protein</fullName>
    </submittedName>
</protein>
<proteinExistence type="predicted"/>
<sequence>MLVVEVISEGKVNMVDGTVLSVLEIGGNVGAVGGFCVAFVIGGSELGSTGEVVSETSVSEPSVVDSLKMSGVEASSLEVGVMLACEDDSGVLVVETR</sequence>
<dbReference type="Proteomes" id="UP000837857">
    <property type="component" value="Chromosome 23"/>
</dbReference>
<accession>A0ABN8IIE6</accession>
<keyword evidence="2" id="KW-1185">Reference proteome</keyword>
<dbReference type="EMBL" id="OW152835">
    <property type="protein sequence ID" value="CAH2056512.1"/>
    <property type="molecule type" value="Genomic_DNA"/>
</dbReference>
<reference evidence="1" key="1">
    <citation type="submission" date="2022-03" db="EMBL/GenBank/DDBJ databases">
        <authorList>
            <person name="Martin H S."/>
        </authorList>
    </citation>
    <scope>NUCLEOTIDE SEQUENCE</scope>
</reference>
<gene>
    <name evidence="1" type="ORF">IPOD504_LOCUS9717</name>
</gene>